<dbReference type="AlphaFoldDB" id="A0A9Q9ARW5"/>
<keyword evidence="2" id="KW-0963">Cytoplasm</keyword>
<evidence type="ECO:0000313" key="4">
    <source>
        <dbReference type="EMBL" id="USW54637.1"/>
    </source>
</evidence>
<dbReference type="GO" id="GO:0007017">
    <property type="term" value="P:microtubule-based process"/>
    <property type="evidence" value="ECO:0007669"/>
    <property type="project" value="InterPro"/>
</dbReference>
<organism evidence="4 5">
    <name type="scientific">Septoria linicola</name>
    <dbReference type="NCBI Taxonomy" id="215465"/>
    <lineage>
        <taxon>Eukaryota</taxon>
        <taxon>Fungi</taxon>
        <taxon>Dikarya</taxon>
        <taxon>Ascomycota</taxon>
        <taxon>Pezizomycotina</taxon>
        <taxon>Dothideomycetes</taxon>
        <taxon>Dothideomycetidae</taxon>
        <taxon>Mycosphaerellales</taxon>
        <taxon>Mycosphaerellaceae</taxon>
        <taxon>Septoria</taxon>
    </lineage>
</organism>
<accession>A0A9Q9ARW5</accession>
<dbReference type="GO" id="GO:0005737">
    <property type="term" value="C:cytoplasm"/>
    <property type="evidence" value="ECO:0007669"/>
    <property type="project" value="UniProtKB-SubCell"/>
</dbReference>
<dbReference type="Proteomes" id="UP001056384">
    <property type="component" value="Chromosome 6"/>
</dbReference>
<name>A0A9Q9ARW5_9PEZI</name>
<feature type="compositionally biased region" description="Acidic residues" evidence="3">
    <location>
        <begin position="50"/>
        <end position="59"/>
    </location>
</feature>
<evidence type="ECO:0000313" key="5">
    <source>
        <dbReference type="Proteomes" id="UP001056384"/>
    </source>
</evidence>
<dbReference type="GO" id="GO:0005869">
    <property type="term" value="C:dynactin complex"/>
    <property type="evidence" value="ECO:0007669"/>
    <property type="project" value="InterPro"/>
</dbReference>
<sequence length="428" mass="46569">MATAPAPRSELPGLDTSPDVYETLVDDETTASTAGNQSSPPLPSESSDTSADEDDEDEVGGVSRRRLHVSGARLRFGEQSRVYQTKGADLRDRVDGRRKGWTVKRGGVTRDEDESLEAKIARLRREVEECRAEAEAERQQKREEEEGGGKDGGQDGEGYVDATEKLCEMLAEAQLPEKARRKRGHGRNQSESVFHDAPTTAIPDTGDAEGTDQQTLAKVSAFDQRLAALEAALGIASLDSVTDVDATTTPLLPTLTLLDQQLASLTTAASLSSLEQATSRIQKLKTEAQNLAQLQRAAVSAKSTPAGSDDDEEETETPALLSSDDMKRLETLYTLLPSLQSLSPTVPPLITRLRSLRTLHAAAANAGQDLDDIESRQAEMDKELKMWREGLQKVEEAVQQHGEANGRNGNFVKGWVQELERRVKALGR</sequence>
<reference evidence="4" key="1">
    <citation type="submission" date="2022-06" db="EMBL/GenBank/DDBJ databases">
        <title>Complete genome sequences of two strains of the flax pathogen Septoria linicola.</title>
        <authorList>
            <person name="Lapalu N."/>
            <person name="Simon A."/>
            <person name="Demenou B."/>
            <person name="Paumier D."/>
            <person name="Guillot M.-P."/>
            <person name="Gout L."/>
            <person name="Valade R."/>
        </authorList>
    </citation>
    <scope>NUCLEOTIDE SEQUENCE</scope>
    <source>
        <strain evidence="4">SE15195</strain>
    </source>
</reference>
<protein>
    <submittedName>
        <fullName evidence="4">Dynamitin</fullName>
    </submittedName>
</protein>
<dbReference type="Pfam" id="PF04912">
    <property type="entry name" value="Dynamitin"/>
    <property type="match status" value="1"/>
</dbReference>
<evidence type="ECO:0000256" key="2">
    <source>
        <dbReference type="ARBA" id="ARBA00022490"/>
    </source>
</evidence>
<feature type="region of interest" description="Disordered" evidence="3">
    <location>
        <begin position="127"/>
        <end position="159"/>
    </location>
</feature>
<feature type="region of interest" description="Disordered" evidence="3">
    <location>
        <begin position="1"/>
        <end position="71"/>
    </location>
</feature>
<comment type="subcellular location">
    <subcellularLocation>
        <location evidence="1">Cytoplasm</location>
    </subcellularLocation>
</comment>
<evidence type="ECO:0000256" key="1">
    <source>
        <dbReference type="ARBA" id="ARBA00004496"/>
    </source>
</evidence>
<feature type="compositionally biased region" description="Basic and acidic residues" evidence="3">
    <location>
        <begin position="88"/>
        <end position="98"/>
    </location>
</feature>
<evidence type="ECO:0000256" key="3">
    <source>
        <dbReference type="SAM" id="MobiDB-lite"/>
    </source>
</evidence>
<proteinExistence type="predicted"/>
<gene>
    <name evidence="4" type="ORF">Slin15195_G079560</name>
</gene>
<dbReference type="PANTHER" id="PTHR15346">
    <property type="entry name" value="DYNACTIN SUBUNIT"/>
    <property type="match status" value="1"/>
</dbReference>
<feature type="region of interest" description="Disordered" evidence="3">
    <location>
        <begin position="296"/>
        <end position="320"/>
    </location>
</feature>
<feature type="compositionally biased region" description="Polar residues" evidence="3">
    <location>
        <begin position="30"/>
        <end position="39"/>
    </location>
</feature>
<dbReference type="EMBL" id="CP099423">
    <property type="protein sequence ID" value="USW54637.1"/>
    <property type="molecule type" value="Genomic_DNA"/>
</dbReference>
<feature type="compositionally biased region" description="Basic and acidic residues" evidence="3">
    <location>
        <begin position="127"/>
        <end position="153"/>
    </location>
</feature>
<dbReference type="InterPro" id="IPR028133">
    <property type="entry name" value="Dynamitin"/>
</dbReference>
<feature type="region of interest" description="Disordered" evidence="3">
    <location>
        <begin position="85"/>
        <end position="113"/>
    </location>
</feature>
<feature type="region of interest" description="Disordered" evidence="3">
    <location>
        <begin position="175"/>
        <end position="210"/>
    </location>
</feature>
<keyword evidence="5" id="KW-1185">Reference proteome</keyword>